<organism evidence="10">
    <name type="scientific">Capitella teleta</name>
    <name type="common">Polychaete worm</name>
    <dbReference type="NCBI Taxonomy" id="283909"/>
    <lineage>
        <taxon>Eukaryota</taxon>
        <taxon>Metazoa</taxon>
        <taxon>Spiralia</taxon>
        <taxon>Lophotrochozoa</taxon>
        <taxon>Annelida</taxon>
        <taxon>Polychaeta</taxon>
        <taxon>Sedentaria</taxon>
        <taxon>Scolecida</taxon>
        <taxon>Capitellidae</taxon>
        <taxon>Capitella</taxon>
    </lineage>
</organism>
<keyword evidence="12" id="KW-1185">Reference proteome</keyword>
<evidence type="ECO:0000256" key="2">
    <source>
        <dbReference type="ARBA" id="ARBA00022692"/>
    </source>
</evidence>
<feature type="transmembrane region" description="Helical" evidence="8">
    <location>
        <begin position="172"/>
        <end position="191"/>
    </location>
</feature>
<keyword evidence="4" id="KW-0297">G-protein coupled receptor</keyword>
<reference evidence="11" key="3">
    <citation type="submission" date="2015-06" db="UniProtKB">
        <authorList>
            <consortium name="EnsemblMetazoa"/>
        </authorList>
    </citation>
    <scope>IDENTIFICATION</scope>
</reference>
<evidence type="ECO:0000313" key="12">
    <source>
        <dbReference type="Proteomes" id="UP000014760"/>
    </source>
</evidence>
<reference evidence="10 12" key="2">
    <citation type="journal article" date="2013" name="Nature">
        <title>Insights into bilaterian evolution from three spiralian genomes.</title>
        <authorList>
            <person name="Simakov O."/>
            <person name="Marletaz F."/>
            <person name="Cho S.J."/>
            <person name="Edsinger-Gonzales E."/>
            <person name="Havlak P."/>
            <person name="Hellsten U."/>
            <person name="Kuo D.H."/>
            <person name="Larsson T."/>
            <person name="Lv J."/>
            <person name="Arendt D."/>
            <person name="Savage R."/>
            <person name="Osoegawa K."/>
            <person name="de Jong P."/>
            <person name="Grimwood J."/>
            <person name="Chapman J.A."/>
            <person name="Shapiro H."/>
            <person name="Aerts A."/>
            <person name="Otillar R.P."/>
            <person name="Terry A.Y."/>
            <person name="Boore J.L."/>
            <person name="Grigoriev I.V."/>
            <person name="Lindberg D.R."/>
            <person name="Seaver E.C."/>
            <person name="Weisblat D.A."/>
            <person name="Putnam N.H."/>
            <person name="Rokhsar D.S."/>
        </authorList>
    </citation>
    <scope>NUCLEOTIDE SEQUENCE</scope>
    <source>
        <strain evidence="10 12">I ESC-2004</strain>
    </source>
</reference>
<sequence>MSSPYNLVAITIIRYMSVRWPLHHTHMLTKRRTYAGMTAVWIAALGVSGGLYIRTKPDVWCNLCRSELHWQFYQTSGMLVFAAVIPFTVMITLYLSMSRIYRKHVKTMAQNAAAAGEKDDAKSDKLKKREKTLSRISAFLVGYFFVSYLPFIVYTFTYFFCNCSISGYIRSSVRIILFSNTTVNFFAYIIAHQEFRRGLFRRFCYKKYLHQKRCLSTASRGELSLNNSDSQVKGSSTLYTISNTTPPNSAVTAGDIQMSVKE</sequence>
<keyword evidence="2 8" id="KW-0812">Transmembrane</keyword>
<keyword evidence="7" id="KW-0807">Transducer</keyword>
<reference evidence="12" key="1">
    <citation type="submission" date="2012-12" db="EMBL/GenBank/DDBJ databases">
        <authorList>
            <person name="Hellsten U."/>
            <person name="Grimwood J."/>
            <person name="Chapman J.A."/>
            <person name="Shapiro H."/>
            <person name="Aerts A."/>
            <person name="Otillar R.P."/>
            <person name="Terry A.Y."/>
            <person name="Boore J.L."/>
            <person name="Simakov O."/>
            <person name="Marletaz F."/>
            <person name="Cho S.-J."/>
            <person name="Edsinger-Gonzales E."/>
            <person name="Havlak P."/>
            <person name="Kuo D.-H."/>
            <person name="Larsson T."/>
            <person name="Lv J."/>
            <person name="Arendt D."/>
            <person name="Savage R."/>
            <person name="Osoegawa K."/>
            <person name="de Jong P."/>
            <person name="Lindberg D.R."/>
            <person name="Seaver E.C."/>
            <person name="Weisblat D.A."/>
            <person name="Putnam N.H."/>
            <person name="Grigoriev I.V."/>
            <person name="Rokhsar D.S."/>
        </authorList>
    </citation>
    <scope>NUCLEOTIDE SEQUENCE</scope>
    <source>
        <strain evidence="12">I ESC-2004</strain>
    </source>
</reference>
<dbReference type="PANTHER" id="PTHR24243:SF208">
    <property type="entry name" value="PYROKININ-1 RECEPTOR"/>
    <property type="match status" value="1"/>
</dbReference>
<evidence type="ECO:0000256" key="5">
    <source>
        <dbReference type="ARBA" id="ARBA00023136"/>
    </source>
</evidence>
<dbReference type="PROSITE" id="PS50262">
    <property type="entry name" value="G_PROTEIN_RECEP_F1_2"/>
    <property type="match status" value="1"/>
</dbReference>
<evidence type="ECO:0000256" key="8">
    <source>
        <dbReference type="SAM" id="Phobius"/>
    </source>
</evidence>
<dbReference type="OrthoDB" id="6085995at2759"/>
<dbReference type="InterPro" id="IPR017452">
    <property type="entry name" value="GPCR_Rhodpsn_7TM"/>
</dbReference>
<dbReference type="AlphaFoldDB" id="R7V0R8"/>
<accession>R7V0R8</accession>
<evidence type="ECO:0000256" key="7">
    <source>
        <dbReference type="ARBA" id="ARBA00023224"/>
    </source>
</evidence>
<feature type="transmembrane region" description="Helical" evidence="8">
    <location>
        <begin position="136"/>
        <end position="160"/>
    </location>
</feature>
<evidence type="ECO:0000256" key="3">
    <source>
        <dbReference type="ARBA" id="ARBA00022989"/>
    </source>
</evidence>
<dbReference type="HOGENOM" id="CLU_061644_0_0_1"/>
<feature type="transmembrane region" description="Helical" evidence="8">
    <location>
        <begin position="34"/>
        <end position="53"/>
    </location>
</feature>
<name>R7V0R8_CAPTE</name>
<keyword evidence="5 8" id="KW-0472">Membrane</keyword>
<comment type="subcellular location">
    <subcellularLocation>
        <location evidence="1">Membrane</location>
        <topology evidence="1">Multi-pass membrane protein</topology>
    </subcellularLocation>
</comment>
<dbReference type="PANTHER" id="PTHR24243">
    <property type="entry name" value="G-PROTEIN COUPLED RECEPTOR"/>
    <property type="match status" value="1"/>
</dbReference>
<dbReference type="Pfam" id="PF00001">
    <property type="entry name" value="7tm_1"/>
    <property type="match status" value="1"/>
</dbReference>
<keyword evidence="3 8" id="KW-1133">Transmembrane helix</keyword>
<proteinExistence type="predicted"/>
<evidence type="ECO:0000256" key="1">
    <source>
        <dbReference type="ARBA" id="ARBA00004141"/>
    </source>
</evidence>
<dbReference type="EnsemblMetazoa" id="CapteT192499">
    <property type="protein sequence ID" value="CapteP192499"/>
    <property type="gene ID" value="CapteG192499"/>
</dbReference>
<dbReference type="STRING" id="283909.R7V0R8"/>
<keyword evidence="6" id="KW-0675">Receptor</keyword>
<feature type="domain" description="G-protein coupled receptors family 1 profile" evidence="9">
    <location>
        <begin position="1"/>
        <end position="188"/>
    </location>
</feature>
<dbReference type="Proteomes" id="UP000014760">
    <property type="component" value="Unassembled WGS sequence"/>
</dbReference>
<dbReference type="GO" id="GO:0005886">
    <property type="term" value="C:plasma membrane"/>
    <property type="evidence" value="ECO:0007669"/>
    <property type="project" value="TreeGrafter"/>
</dbReference>
<evidence type="ECO:0000313" key="10">
    <source>
        <dbReference type="EMBL" id="ELU09281.1"/>
    </source>
</evidence>
<evidence type="ECO:0000256" key="4">
    <source>
        <dbReference type="ARBA" id="ARBA00023040"/>
    </source>
</evidence>
<evidence type="ECO:0000259" key="9">
    <source>
        <dbReference type="PROSITE" id="PS50262"/>
    </source>
</evidence>
<dbReference type="InterPro" id="IPR000276">
    <property type="entry name" value="GPCR_Rhodpsn"/>
</dbReference>
<gene>
    <name evidence="10" type="ORF">CAPTEDRAFT_192499</name>
</gene>
<dbReference type="EMBL" id="AMQN01006432">
    <property type="status" value="NOT_ANNOTATED_CDS"/>
    <property type="molecule type" value="Genomic_DNA"/>
</dbReference>
<dbReference type="SUPFAM" id="SSF81321">
    <property type="entry name" value="Family A G protein-coupled receptor-like"/>
    <property type="match status" value="1"/>
</dbReference>
<dbReference type="Gene3D" id="1.20.1070.10">
    <property type="entry name" value="Rhodopsin 7-helix transmembrane proteins"/>
    <property type="match status" value="1"/>
</dbReference>
<dbReference type="EMBL" id="KB298361">
    <property type="protein sequence ID" value="ELU09281.1"/>
    <property type="molecule type" value="Genomic_DNA"/>
</dbReference>
<dbReference type="GO" id="GO:0004930">
    <property type="term" value="F:G protein-coupled receptor activity"/>
    <property type="evidence" value="ECO:0007669"/>
    <property type="project" value="UniProtKB-KW"/>
</dbReference>
<feature type="transmembrane region" description="Helical" evidence="8">
    <location>
        <begin position="73"/>
        <end position="96"/>
    </location>
</feature>
<protein>
    <recommendedName>
        <fullName evidence="9">G-protein coupled receptors family 1 profile domain-containing protein</fullName>
    </recommendedName>
</protein>
<evidence type="ECO:0000256" key="6">
    <source>
        <dbReference type="ARBA" id="ARBA00023170"/>
    </source>
</evidence>
<evidence type="ECO:0000313" key="11">
    <source>
        <dbReference type="EnsemblMetazoa" id="CapteP192499"/>
    </source>
</evidence>